<name>A0A1H8QS55_9ACTN</name>
<dbReference type="Proteomes" id="UP000182975">
    <property type="component" value="Unassembled WGS sequence"/>
</dbReference>
<gene>
    <name evidence="7" type="ORF">SAMN02910314_00600</name>
</gene>
<dbReference type="Gene3D" id="3.10.105.10">
    <property type="entry name" value="Dipeptide-binding Protein, Domain 3"/>
    <property type="match status" value="1"/>
</dbReference>
<dbReference type="NCBIfam" id="TIGR01409">
    <property type="entry name" value="TAT_signal_seq"/>
    <property type="match status" value="1"/>
</dbReference>
<dbReference type="EMBL" id="FOEC01000002">
    <property type="protein sequence ID" value="SEO57042.1"/>
    <property type="molecule type" value="Genomic_DNA"/>
</dbReference>
<dbReference type="OrthoDB" id="9764591at2"/>
<evidence type="ECO:0000256" key="4">
    <source>
        <dbReference type="SAM" id="MobiDB-lite"/>
    </source>
</evidence>
<feature type="signal peptide" evidence="5">
    <location>
        <begin position="1"/>
        <end position="24"/>
    </location>
</feature>
<dbReference type="InterPro" id="IPR006311">
    <property type="entry name" value="TAT_signal"/>
</dbReference>
<evidence type="ECO:0000313" key="7">
    <source>
        <dbReference type="EMBL" id="SEO57042.1"/>
    </source>
</evidence>
<dbReference type="STRING" id="79604.AAY81_08905"/>
<dbReference type="Pfam" id="PF00496">
    <property type="entry name" value="SBP_bac_5"/>
    <property type="match status" value="1"/>
</dbReference>
<dbReference type="SUPFAM" id="SSF53850">
    <property type="entry name" value="Periplasmic binding protein-like II"/>
    <property type="match status" value="1"/>
</dbReference>
<protein>
    <submittedName>
        <fullName evidence="7">Peptide/nickel transport system substrate-binding protein</fullName>
    </submittedName>
</protein>
<evidence type="ECO:0000313" key="8">
    <source>
        <dbReference type="Proteomes" id="UP000182975"/>
    </source>
</evidence>
<dbReference type="InterPro" id="IPR019546">
    <property type="entry name" value="TAT_signal_bac_arc"/>
</dbReference>
<evidence type="ECO:0000256" key="3">
    <source>
        <dbReference type="ARBA" id="ARBA00022729"/>
    </source>
</evidence>
<dbReference type="AlphaFoldDB" id="A0A1H8QS55"/>
<keyword evidence="2" id="KW-0813">Transport</keyword>
<dbReference type="RefSeq" id="WP_082867961.1">
    <property type="nucleotide sequence ID" value="NZ_CP011402.1"/>
</dbReference>
<dbReference type="GO" id="GO:0015833">
    <property type="term" value="P:peptide transport"/>
    <property type="evidence" value="ECO:0007669"/>
    <property type="project" value="TreeGrafter"/>
</dbReference>
<dbReference type="PANTHER" id="PTHR30290:SF9">
    <property type="entry name" value="OLIGOPEPTIDE-BINDING PROTEIN APPA"/>
    <property type="match status" value="1"/>
</dbReference>
<evidence type="ECO:0000256" key="2">
    <source>
        <dbReference type="ARBA" id="ARBA00022448"/>
    </source>
</evidence>
<reference evidence="8" key="1">
    <citation type="submission" date="2016-10" db="EMBL/GenBank/DDBJ databases">
        <authorList>
            <person name="Varghese N."/>
        </authorList>
    </citation>
    <scope>NUCLEOTIDE SEQUENCE [LARGE SCALE GENOMIC DNA]</scope>
    <source>
        <strain evidence="8">DSM 21843</strain>
    </source>
</reference>
<evidence type="ECO:0000259" key="6">
    <source>
        <dbReference type="Pfam" id="PF00496"/>
    </source>
</evidence>
<dbReference type="PANTHER" id="PTHR30290">
    <property type="entry name" value="PERIPLASMIC BINDING COMPONENT OF ABC TRANSPORTER"/>
    <property type="match status" value="1"/>
</dbReference>
<dbReference type="PROSITE" id="PS51318">
    <property type="entry name" value="TAT"/>
    <property type="match status" value="1"/>
</dbReference>
<accession>A0A1H8QS55</accession>
<evidence type="ECO:0000256" key="5">
    <source>
        <dbReference type="SAM" id="SignalP"/>
    </source>
</evidence>
<dbReference type="GO" id="GO:1904680">
    <property type="term" value="F:peptide transmembrane transporter activity"/>
    <property type="evidence" value="ECO:0007669"/>
    <property type="project" value="TreeGrafter"/>
</dbReference>
<organism evidence="7 8">
    <name type="scientific">Denitrobacterium detoxificans</name>
    <dbReference type="NCBI Taxonomy" id="79604"/>
    <lineage>
        <taxon>Bacteria</taxon>
        <taxon>Bacillati</taxon>
        <taxon>Actinomycetota</taxon>
        <taxon>Coriobacteriia</taxon>
        <taxon>Eggerthellales</taxon>
        <taxon>Eggerthellaceae</taxon>
        <taxon>Denitrobacterium</taxon>
    </lineage>
</organism>
<feature type="region of interest" description="Disordered" evidence="4">
    <location>
        <begin position="545"/>
        <end position="565"/>
    </location>
</feature>
<keyword evidence="3 5" id="KW-0732">Signal</keyword>
<feature type="chain" id="PRO_5039499350" evidence="5">
    <location>
        <begin position="25"/>
        <end position="565"/>
    </location>
</feature>
<feature type="domain" description="Solute-binding protein family 5" evidence="6">
    <location>
        <begin position="92"/>
        <end position="451"/>
    </location>
</feature>
<evidence type="ECO:0000256" key="1">
    <source>
        <dbReference type="ARBA" id="ARBA00005695"/>
    </source>
</evidence>
<comment type="similarity">
    <text evidence="1">Belongs to the bacterial solute-binding protein 5 family.</text>
</comment>
<sequence length="565" mass="61494">MGNGSAFISRRGFLRGAAAASALAAMGGAAGILAGCSREETPVSSESLPDTLTIYVGSEPEDGFDPLTGWGYNGSYILFQSRLLKFDTDMQLNPDLATGWSVSSDGLEYTFTLRENARFSDGSDVTAGDVAFSYLTARDNGASTIDLSKVAEVSVEDDYTVVFRLSEPYSSFPQVTAKLGIVPEKLYNEQTYRSDPIGSGPFKLDQWDAGQQIIISPNEFYYGTISPFRRITLLFLDGETSLAHAQSGELDVAMVQPEYATSSVNGMTLRTFDTMDTRGFNLPTAAESQKDGKTVGNNVTCDKAIRKALNIGVDRSAIVEGALNGIGTPTTALITGVPWANSACSYKDGRLDEAKKLLDDAGWKEGSDGIREKDGVRAEFSITGRTDDMQRYNIAEAFAQQAQKLGIKINATSALWSDCKAQSENVPTCWGTGDWDPSGDLVGYYSSTGSYNHAQYENATVDQHIHSALDTTDDALSLSEWQKVQWDGTTGPESENGDMPFIWLVSIDHTYFVRNGLYLGEQPVHPHGHGWPIVGNLEEWMWEEQRLEEEEAKSGSSSDDTGKEK</sequence>
<keyword evidence="8" id="KW-1185">Reference proteome</keyword>
<dbReference type="Gene3D" id="3.40.190.10">
    <property type="entry name" value="Periplasmic binding protein-like II"/>
    <property type="match status" value="1"/>
</dbReference>
<dbReference type="CDD" id="cd08518">
    <property type="entry name" value="PBP2_NikA_DppA_OppA_like_19"/>
    <property type="match status" value="1"/>
</dbReference>
<dbReference type="InterPro" id="IPR039424">
    <property type="entry name" value="SBP_5"/>
</dbReference>
<dbReference type="InterPro" id="IPR000914">
    <property type="entry name" value="SBP_5_dom"/>
</dbReference>
<proteinExistence type="inferred from homology"/>